<dbReference type="RefSeq" id="WP_125094217.1">
    <property type="nucleotide sequence ID" value="NZ_RRUE01000001.1"/>
</dbReference>
<gene>
    <name evidence="1" type="ORF">EHV23_00345</name>
</gene>
<protein>
    <submittedName>
        <fullName evidence="1">Uncharacterized protein</fullName>
    </submittedName>
</protein>
<proteinExistence type="predicted"/>
<accession>A0A3R8NSF6</accession>
<comment type="caution">
    <text evidence="1">The sequence shown here is derived from an EMBL/GenBank/DDBJ whole genome shotgun (WGS) entry which is preliminary data.</text>
</comment>
<dbReference type="Proteomes" id="UP000270261">
    <property type="component" value="Unassembled WGS sequence"/>
</dbReference>
<keyword evidence="2" id="KW-1185">Reference proteome</keyword>
<sequence>MQAGQEIALADLGRLAWNARSSQGGTLTFTPLNADHQPYSGTEAQTLGIHESPTLPVYSETSLTMLVPHDGQGTLQQALEGTDDSQAPPMIRIGTIQEMYDTDTEHSALYLQETGGTRDELHEGDTVSQAHIAGVAPQTVQIHESPEAPTWTTDTTHLKLPLSGEFHFSEEIFTGTSTAHAPAFIRVASLTGADTASGAAAPTLELRKDDGSVTTITTGNDGTVISREDFGRLHWNGHGNQGGTFLFEALDGDKFNIITSEGVLSEHRVQMEPGSSQITYIIESAPIGQPLLLDGLQHSVPALI</sequence>
<dbReference type="AlphaFoldDB" id="A0A3R8NSF6"/>
<dbReference type="OrthoDB" id="9172081at2"/>
<reference evidence="1 2" key="1">
    <citation type="submission" date="2018-11" db="EMBL/GenBank/DDBJ databases">
        <title>Genome sequencing of Lautropia sp. KCOM 2505 (= ChDC F240).</title>
        <authorList>
            <person name="Kook J.-K."/>
            <person name="Park S.-N."/>
            <person name="Lim Y.K."/>
        </authorList>
    </citation>
    <scope>NUCLEOTIDE SEQUENCE [LARGE SCALE GENOMIC DNA]</scope>
    <source>
        <strain evidence="1 2">KCOM 2505</strain>
    </source>
</reference>
<evidence type="ECO:0000313" key="2">
    <source>
        <dbReference type="Proteomes" id="UP000270261"/>
    </source>
</evidence>
<evidence type="ECO:0000313" key="1">
    <source>
        <dbReference type="EMBL" id="RRN44785.1"/>
    </source>
</evidence>
<name>A0A3R8NSF6_9BURK</name>
<dbReference type="EMBL" id="RRUE01000001">
    <property type="protein sequence ID" value="RRN44785.1"/>
    <property type="molecule type" value="Genomic_DNA"/>
</dbReference>
<organism evidence="1 2">
    <name type="scientific">Lautropia dentalis</name>
    <dbReference type="NCBI Taxonomy" id="2490857"/>
    <lineage>
        <taxon>Bacteria</taxon>
        <taxon>Pseudomonadati</taxon>
        <taxon>Pseudomonadota</taxon>
        <taxon>Betaproteobacteria</taxon>
        <taxon>Burkholderiales</taxon>
        <taxon>Burkholderiaceae</taxon>
        <taxon>Lautropia</taxon>
    </lineage>
</organism>